<keyword evidence="8" id="KW-1185">Reference proteome</keyword>
<feature type="transmembrane region" description="Helical" evidence="6">
    <location>
        <begin position="325"/>
        <end position="350"/>
    </location>
</feature>
<dbReference type="NCBIfam" id="TIGR00797">
    <property type="entry name" value="matE"/>
    <property type="match status" value="1"/>
</dbReference>
<evidence type="ECO:0000256" key="6">
    <source>
        <dbReference type="SAM" id="Phobius"/>
    </source>
</evidence>
<dbReference type="InterPro" id="IPR002528">
    <property type="entry name" value="MATE_fam"/>
</dbReference>
<evidence type="ECO:0000256" key="3">
    <source>
        <dbReference type="ARBA" id="ARBA00022692"/>
    </source>
</evidence>
<dbReference type="RefSeq" id="WP_274944402.1">
    <property type="nucleotide sequence ID" value="NZ_JANWOI010000004.1"/>
</dbReference>
<comment type="similarity">
    <text evidence="2">Belongs to the multi antimicrobial extrusion (MATE) (TC 2.A.66.1) family.</text>
</comment>
<dbReference type="GO" id="GO:0042910">
    <property type="term" value="F:xenobiotic transmembrane transporter activity"/>
    <property type="evidence" value="ECO:0007669"/>
    <property type="project" value="InterPro"/>
</dbReference>
<organism evidence="7 8">
    <name type="scientific">Govanella unica</name>
    <dbReference type="NCBI Taxonomy" id="2975056"/>
    <lineage>
        <taxon>Bacteria</taxon>
        <taxon>Pseudomonadati</taxon>
        <taxon>Pseudomonadota</taxon>
        <taxon>Alphaproteobacteria</taxon>
        <taxon>Emcibacterales</taxon>
        <taxon>Govanellaceae</taxon>
        <taxon>Govanella</taxon>
    </lineage>
</organism>
<dbReference type="InterPro" id="IPR044644">
    <property type="entry name" value="DinF-like"/>
</dbReference>
<dbReference type="GO" id="GO:0015297">
    <property type="term" value="F:antiporter activity"/>
    <property type="evidence" value="ECO:0007669"/>
    <property type="project" value="InterPro"/>
</dbReference>
<dbReference type="CDD" id="cd13136">
    <property type="entry name" value="MATE_DinF_like"/>
    <property type="match status" value="1"/>
</dbReference>
<feature type="transmembrane region" description="Helical" evidence="6">
    <location>
        <begin position="250"/>
        <end position="269"/>
    </location>
</feature>
<evidence type="ECO:0000256" key="4">
    <source>
        <dbReference type="ARBA" id="ARBA00022989"/>
    </source>
</evidence>
<feature type="transmembrane region" description="Helical" evidence="6">
    <location>
        <begin position="170"/>
        <end position="189"/>
    </location>
</feature>
<keyword evidence="3 6" id="KW-0812">Transmembrane</keyword>
<reference evidence="7" key="1">
    <citation type="submission" date="2022-08" db="EMBL/GenBank/DDBJ databases">
        <authorList>
            <person name="Vandamme P."/>
            <person name="Hettiarachchi A."/>
            <person name="Peeters C."/>
            <person name="Cnockaert M."/>
            <person name="Carlier A."/>
        </authorList>
    </citation>
    <scope>NUCLEOTIDE SEQUENCE</scope>
    <source>
        <strain evidence="7">LMG 31809</strain>
    </source>
</reference>
<evidence type="ECO:0000256" key="5">
    <source>
        <dbReference type="ARBA" id="ARBA00023136"/>
    </source>
</evidence>
<keyword evidence="5 6" id="KW-0472">Membrane</keyword>
<feature type="transmembrane region" description="Helical" evidence="6">
    <location>
        <begin position="420"/>
        <end position="438"/>
    </location>
</feature>
<reference evidence="7" key="2">
    <citation type="journal article" date="2023" name="Syst. Appl. Microbiol.">
        <title>Govania unica gen. nov., sp. nov., a rare biosphere bacterium that represents a novel family in the class Alphaproteobacteria.</title>
        <authorList>
            <person name="Vandamme P."/>
            <person name="Peeters C."/>
            <person name="Hettiarachchi A."/>
            <person name="Cnockaert M."/>
            <person name="Carlier A."/>
        </authorList>
    </citation>
    <scope>NUCLEOTIDE SEQUENCE</scope>
    <source>
        <strain evidence="7">LMG 31809</strain>
    </source>
</reference>
<feature type="transmembrane region" description="Helical" evidence="6">
    <location>
        <begin position="362"/>
        <end position="384"/>
    </location>
</feature>
<evidence type="ECO:0000256" key="1">
    <source>
        <dbReference type="ARBA" id="ARBA00004141"/>
    </source>
</evidence>
<evidence type="ECO:0000313" key="7">
    <source>
        <dbReference type="EMBL" id="MDA5194697.1"/>
    </source>
</evidence>
<evidence type="ECO:0000256" key="2">
    <source>
        <dbReference type="ARBA" id="ARBA00010199"/>
    </source>
</evidence>
<accession>A0A9X3TZS7</accession>
<feature type="transmembrane region" description="Helical" evidence="6">
    <location>
        <begin position="281"/>
        <end position="304"/>
    </location>
</feature>
<dbReference type="PANTHER" id="PTHR42893">
    <property type="entry name" value="PROTEIN DETOXIFICATION 44, CHLOROPLASTIC-RELATED"/>
    <property type="match status" value="1"/>
</dbReference>
<dbReference type="EMBL" id="JANWOI010000004">
    <property type="protein sequence ID" value="MDA5194697.1"/>
    <property type="molecule type" value="Genomic_DNA"/>
</dbReference>
<dbReference type="Proteomes" id="UP001141619">
    <property type="component" value="Unassembled WGS sequence"/>
</dbReference>
<sequence length="450" mass="48352">MTQPDQTTGSLHRKMWRLAGPIMLANCAVPMLGAVDTAIMGHMPDSRYLAAVALATLIFNFLYFGLGFLRMSTTGFTAQASGQQNAHEVGVVFSRALMLALGLGLAAVLLQAPIRLIAFALLPGEPAVEHMAKVFFNIRIWGAPAALANFVVLGWLLGVQRAQTALMIQILMNVLNAGLNLLFVLGFGWGVAGVASGTLIAEYAAALLGIYLITRSLTRGYGLSLPALFTRRLLLEAAALKRLIAVNTDIFIRTALLLTAFGLFTAAGARIGTATLAANAVLMNFLFFLSNGLDGFAFAAEALVGAEKGARNEQAFRRAVRVTGFWALLAALLFTLVYGLGGTTLIGWLTDLPSVRAEAATHLPWLVLMPLVAVWGYQFDGVFVGLTRSRDMRNSAALALLAFIAALAVLEPRFGNHGLWAAFVIFMGMRGLTLGWFYRRVGEEFIPQRA</sequence>
<feature type="transmembrane region" description="Helical" evidence="6">
    <location>
        <begin position="195"/>
        <end position="214"/>
    </location>
</feature>
<feature type="transmembrane region" description="Helical" evidence="6">
    <location>
        <begin position="21"/>
        <end position="42"/>
    </location>
</feature>
<feature type="transmembrane region" description="Helical" evidence="6">
    <location>
        <begin position="396"/>
        <end position="414"/>
    </location>
</feature>
<feature type="transmembrane region" description="Helical" evidence="6">
    <location>
        <begin position="138"/>
        <end position="158"/>
    </location>
</feature>
<comment type="caution">
    <text evidence="7">The sequence shown here is derived from an EMBL/GenBank/DDBJ whole genome shotgun (WGS) entry which is preliminary data.</text>
</comment>
<feature type="transmembrane region" description="Helical" evidence="6">
    <location>
        <begin position="96"/>
        <end position="118"/>
    </location>
</feature>
<proteinExistence type="inferred from homology"/>
<dbReference type="Pfam" id="PF01554">
    <property type="entry name" value="MatE"/>
    <property type="match status" value="2"/>
</dbReference>
<gene>
    <name evidence="7" type="ORF">NYP16_12115</name>
</gene>
<dbReference type="AlphaFoldDB" id="A0A9X3TZS7"/>
<feature type="transmembrane region" description="Helical" evidence="6">
    <location>
        <begin position="48"/>
        <end position="69"/>
    </location>
</feature>
<comment type="subcellular location">
    <subcellularLocation>
        <location evidence="1">Membrane</location>
        <topology evidence="1">Multi-pass membrane protein</topology>
    </subcellularLocation>
</comment>
<protein>
    <submittedName>
        <fullName evidence="7">MATE family efflux transporter</fullName>
    </submittedName>
</protein>
<name>A0A9X3TZS7_9PROT</name>
<keyword evidence="4 6" id="KW-1133">Transmembrane helix</keyword>
<dbReference type="GO" id="GO:0005886">
    <property type="term" value="C:plasma membrane"/>
    <property type="evidence" value="ECO:0007669"/>
    <property type="project" value="TreeGrafter"/>
</dbReference>
<dbReference type="PANTHER" id="PTHR42893:SF46">
    <property type="entry name" value="PROTEIN DETOXIFICATION 44, CHLOROPLASTIC"/>
    <property type="match status" value="1"/>
</dbReference>
<evidence type="ECO:0000313" key="8">
    <source>
        <dbReference type="Proteomes" id="UP001141619"/>
    </source>
</evidence>